<evidence type="ECO:0000256" key="5">
    <source>
        <dbReference type="ARBA" id="ARBA00022763"/>
    </source>
</evidence>
<evidence type="ECO:0000256" key="1">
    <source>
        <dbReference type="ARBA" id="ARBA00012727"/>
    </source>
</evidence>
<evidence type="ECO:0000313" key="11">
    <source>
        <dbReference type="EMBL" id="MFC5907073.1"/>
    </source>
</evidence>
<dbReference type="CDD" id="cd07971">
    <property type="entry name" value="OBF_DNA_ligase_LigD"/>
    <property type="match status" value="1"/>
</dbReference>
<sequence>MLATPGALPRDGSLWAGEVKWDGMRVVCAVGRDGGVQLFARSGADATLRYPEAEVLGELLGGSSAVLDGEVVALDPANGRPSFGRLQERMSLRRSAQVRAAMAEVPVVLMLFDVLELHDRDTMPLPYTERRGLLEGLGLEGGAVHVPPAWIGDPEAAVAWTREHGLEGVVLKRLAGRYRAGVRSSDWLKLKFRPAVDVVVGGWLEDETGEPRSLLVGVPSGEGGGLLEYRGAVGSGLGPGERLALAPQLARLAADTCPFAGGPAVLEPRMRRAHWLRPELRGEVEYADITALGRLRQPVWRGVRSG</sequence>
<dbReference type="EMBL" id="JBHSQJ010000023">
    <property type="protein sequence ID" value="MFC5907073.1"/>
    <property type="molecule type" value="Genomic_DNA"/>
</dbReference>
<dbReference type="Gene3D" id="3.30.1490.70">
    <property type="match status" value="1"/>
</dbReference>
<gene>
    <name evidence="11" type="ORF">ACFP3V_07560</name>
</gene>
<dbReference type="RefSeq" id="WP_380581116.1">
    <property type="nucleotide sequence ID" value="NZ_JBHSQJ010000023.1"/>
</dbReference>
<dbReference type="GO" id="GO:0016874">
    <property type="term" value="F:ligase activity"/>
    <property type="evidence" value="ECO:0007669"/>
    <property type="project" value="UniProtKB-KW"/>
</dbReference>
<dbReference type="PROSITE" id="PS50160">
    <property type="entry name" value="DNA_LIGASE_A3"/>
    <property type="match status" value="1"/>
</dbReference>
<keyword evidence="12" id="KW-1185">Reference proteome</keyword>
<dbReference type="SUPFAM" id="SSF50249">
    <property type="entry name" value="Nucleic acid-binding proteins"/>
    <property type="match status" value="1"/>
</dbReference>
<dbReference type="EC" id="6.5.1.1" evidence="1"/>
<evidence type="ECO:0000313" key="12">
    <source>
        <dbReference type="Proteomes" id="UP001596174"/>
    </source>
</evidence>
<dbReference type="InterPro" id="IPR012309">
    <property type="entry name" value="DNA_ligase_ATP-dep_C"/>
</dbReference>
<evidence type="ECO:0000259" key="10">
    <source>
        <dbReference type="PROSITE" id="PS50160"/>
    </source>
</evidence>
<reference evidence="12" key="1">
    <citation type="journal article" date="2019" name="Int. J. Syst. Evol. Microbiol.">
        <title>The Global Catalogue of Microorganisms (GCM) 10K type strain sequencing project: providing services to taxonomists for standard genome sequencing and annotation.</title>
        <authorList>
            <consortium name="The Broad Institute Genomics Platform"/>
            <consortium name="The Broad Institute Genome Sequencing Center for Infectious Disease"/>
            <person name="Wu L."/>
            <person name="Ma J."/>
        </authorList>
    </citation>
    <scope>NUCLEOTIDE SEQUENCE [LARGE SCALE GENOMIC DNA]</scope>
    <source>
        <strain evidence="12">JCM 4816</strain>
    </source>
</reference>
<evidence type="ECO:0000256" key="9">
    <source>
        <dbReference type="ARBA" id="ARBA00034003"/>
    </source>
</evidence>
<comment type="caution">
    <text evidence="11">The sequence shown here is derived from an EMBL/GenBank/DDBJ whole genome shotgun (WGS) entry which is preliminary data.</text>
</comment>
<keyword evidence="6" id="KW-0233">DNA recombination</keyword>
<evidence type="ECO:0000256" key="7">
    <source>
        <dbReference type="ARBA" id="ARBA00023204"/>
    </source>
</evidence>
<dbReference type="InterPro" id="IPR050191">
    <property type="entry name" value="ATP-dep_DNA_ligase"/>
</dbReference>
<dbReference type="PANTHER" id="PTHR45674:SF13">
    <property type="entry name" value="DNA LIGASE-RELATED"/>
    <property type="match status" value="1"/>
</dbReference>
<keyword evidence="2 11" id="KW-0436">Ligase</keyword>
<feature type="domain" description="ATP-dependent DNA ligase family profile" evidence="10">
    <location>
        <begin position="100"/>
        <end position="191"/>
    </location>
</feature>
<protein>
    <recommendedName>
        <fullName evidence="1">DNA ligase (ATP)</fullName>
        <ecNumber evidence="1">6.5.1.1</ecNumber>
    </recommendedName>
</protein>
<evidence type="ECO:0000256" key="2">
    <source>
        <dbReference type="ARBA" id="ARBA00022598"/>
    </source>
</evidence>
<keyword evidence="8" id="KW-0131">Cell cycle</keyword>
<organism evidence="11 12">
    <name type="scientific">Streptacidiphilus monticola</name>
    <dbReference type="NCBI Taxonomy" id="2161674"/>
    <lineage>
        <taxon>Bacteria</taxon>
        <taxon>Bacillati</taxon>
        <taxon>Actinomycetota</taxon>
        <taxon>Actinomycetes</taxon>
        <taxon>Kitasatosporales</taxon>
        <taxon>Streptomycetaceae</taxon>
        <taxon>Streptacidiphilus</taxon>
    </lineage>
</organism>
<dbReference type="InterPro" id="IPR012340">
    <property type="entry name" value="NA-bd_OB-fold"/>
</dbReference>
<dbReference type="PANTHER" id="PTHR45674">
    <property type="entry name" value="DNA LIGASE 1/3 FAMILY MEMBER"/>
    <property type="match status" value="1"/>
</dbReference>
<evidence type="ECO:0000256" key="8">
    <source>
        <dbReference type="ARBA" id="ARBA00023306"/>
    </source>
</evidence>
<dbReference type="Gene3D" id="2.40.50.140">
    <property type="entry name" value="Nucleic acid-binding proteins"/>
    <property type="match status" value="1"/>
</dbReference>
<comment type="catalytic activity">
    <reaction evidence="9">
        <text>ATP + (deoxyribonucleotide)n-3'-hydroxyl + 5'-phospho-(deoxyribonucleotide)m = (deoxyribonucleotide)n+m + AMP + diphosphate.</text>
        <dbReference type="EC" id="6.5.1.1"/>
    </reaction>
</comment>
<accession>A0ABW1FYW1</accession>
<dbReference type="Gene3D" id="3.30.470.30">
    <property type="entry name" value="DNA ligase/mRNA capping enzyme"/>
    <property type="match status" value="1"/>
</dbReference>
<evidence type="ECO:0000256" key="3">
    <source>
        <dbReference type="ARBA" id="ARBA00022618"/>
    </source>
</evidence>
<name>A0ABW1FYW1_9ACTN</name>
<evidence type="ECO:0000256" key="6">
    <source>
        <dbReference type="ARBA" id="ARBA00023172"/>
    </source>
</evidence>
<keyword evidence="5" id="KW-0227">DNA damage</keyword>
<keyword evidence="7" id="KW-0234">DNA repair</keyword>
<keyword evidence="4" id="KW-0479">Metal-binding</keyword>
<dbReference type="CDD" id="cd07906">
    <property type="entry name" value="Adenylation_DNA_ligase_LigD_LigC"/>
    <property type="match status" value="1"/>
</dbReference>
<dbReference type="Pfam" id="PF04679">
    <property type="entry name" value="DNA_ligase_A_C"/>
    <property type="match status" value="1"/>
</dbReference>
<dbReference type="Proteomes" id="UP001596174">
    <property type="component" value="Unassembled WGS sequence"/>
</dbReference>
<keyword evidence="3" id="KW-0132">Cell division</keyword>
<dbReference type="SUPFAM" id="SSF56091">
    <property type="entry name" value="DNA ligase/mRNA capping enzyme, catalytic domain"/>
    <property type="match status" value="1"/>
</dbReference>
<proteinExistence type="predicted"/>
<dbReference type="InterPro" id="IPR012310">
    <property type="entry name" value="DNA_ligase_ATP-dep_cent"/>
</dbReference>
<evidence type="ECO:0000256" key="4">
    <source>
        <dbReference type="ARBA" id="ARBA00022723"/>
    </source>
</evidence>
<dbReference type="Pfam" id="PF01068">
    <property type="entry name" value="DNA_ligase_A_M"/>
    <property type="match status" value="1"/>
</dbReference>